<comment type="caution">
    <text evidence="2">The sequence shown here is derived from an EMBL/GenBank/DDBJ whole genome shotgun (WGS) entry which is preliminary data.</text>
</comment>
<evidence type="ECO:0000313" key="3">
    <source>
        <dbReference type="Proteomes" id="UP001306508"/>
    </source>
</evidence>
<dbReference type="AlphaFoldDB" id="A0AAN7WIB9"/>
<gene>
    <name evidence="2" type="ORF">RI543_001464</name>
</gene>
<organism evidence="2 3">
    <name type="scientific">Arxiozyma heterogenica</name>
    <dbReference type="NCBI Taxonomy" id="278026"/>
    <lineage>
        <taxon>Eukaryota</taxon>
        <taxon>Fungi</taxon>
        <taxon>Dikarya</taxon>
        <taxon>Ascomycota</taxon>
        <taxon>Saccharomycotina</taxon>
        <taxon>Saccharomycetes</taxon>
        <taxon>Saccharomycetales</taxon>
        <taxon>Saccharomycetaceae</taxon>
        <taxon>Arxiozyma</taxon>
    </lineage>
</organism>
<dbReference type="InterPro" id="IPR001810">
    <property type="entry name" value="F-box_dom"/>
</dbReference>
<dbReference type="PROSITE" id="PS50181">
    <property type="entry name" value="FBOX"/>
    <property type="match status" value="1"/>
</dbReference>
<name>A0AAN7WIB9_9SACH</name>
<keyword evidence="3" id="KW-1185">Reference proteome</keyword>
<feature type="domain" description="F-box" evidence="1">
    <location>
        <begin position="1"/>
        <end position="44"/>
    </location>
</feature>
<accession>A0AAN7WIB9</accession>
<evidence type="ECO:0000259" key="1">
    <source>
        <dbReference type="PROSITE" id="PS50181"/>
    </source>
</evidence>
<proteinExistence type="predicted"/>
<reference evidence="3" key="1">
    <citation type="submission" date="2023-07" db="EMBL/GenBank/DDBJ databases">
        <title>A draft genome of Kazachstania heterogenica Y-27499.</title>
        <authorList>
            <person name="Donic C."/>
            <person name="Kralova J.S."/>
            <person name="Fidel L."/>
            <person name="Ben-Dor S."/>
            <person name="Jung S."/>
        </authorList>
    </citation>
    <scope>NUCLEOTIDE SEQUENCE [LARGE SCALE GENOMIC DNA]</scope>
    <source>
        <strain evidence="3">Y27499</strain>
    </source>
</reference>
<dbReference type="Proteomes" id="UP001306508">
    <property type="component" value="Unassembled WGS sequence"/>
</dbReference>
<dbReference type="EMBL" id="JAWIZZ010000038">
    <property type="protein sequence ID" value="KAK5781073.1"/>
    <property type="molecule type" value="Genomic_DNA"/>
</dbReference>
<protein>
    <recommendedName>
        <fullName evidence="1">F-box domain-containing protein</fullName>
    </recommendedName>
</protein>
<sequence length="539" mass="64058">MLDRLPKEVVSKIAHSLAQEDKVSLTYVSKNVYESIIPSLYQNLFLNERYYFPSDLDNSLGTHKWSILYFKYVHETSEKGANQNQKSLAKLKFQHLVRSLRESPEKLCPLIQCVHCTWHLDEDIMAEFISLLNKYDHNLTRFENFIRDKISNQLVHHSYSLQTLTLPPPNILPLNQSADLKYFERTQSLLKSYNLSQIKELNIHVNACKFFPKLNPPLNIESLCLNLRPDTCQSDKISHIKYSDIFDINSLKELEVLSWYGEYDSDIDIYELWNLREFLSFKNIENLSFFSLFANMDYIKDCIMKFNKLRRLKVDFMFEVPMEKSVIDLMAITPCHKNIEYLDIKFTELNQYPLLSIDEGDELSQFIINMSCQCDACQDTLNNIILFKIFPTNESYLIKDFNDIEKRNFILQVFKLYPIVPYSHYFDIYPSIGFYSRPIEEFVKTLNYLLGYDNKPNNDRYVTCEDVIKLYHSYIHSLKKTLDYFIIRFPNLKYLTINDLPTMIIQYDEQQRCNIPIFHNHNYKSNQVYELINNESLFE</sequence>
<evidence type="ECO:0000313" key="2">
    <source>
        <dbReference type="EMBL" id="KAK5781073.1"/>
    </source>
</evidence>